<dbReference type="GO" id="GO:0051999">
    <property type="term" value="P:mannosyl-inositol phosphorylceramide biosynthetic process"/>
    <property type="evidence" value="ECO:0007669"/>
    <property type="project" value="TreeGrafter"/>
</dbReference>
<dbReference type="InterPro" id="IPR051706">
    <property type="entry name" value="Glycosyltransferase_domain"/>
</dbReference>
<dbReference type="PANTHER" id="PTHR32385:SF15">
    <property type="entry name" value="INOSITOL PHOSPHOCERAMIDE MANNOSYLTRANSFERASE 1"/>
    <property type="match status" value="1"/>
</dbReference>
<evidence type="ECO:0000256" key="1">
    <source>
        <dbReference type="ARBA" id="ARBA00022679"/>
    </source>
</evidence>
<dbReference type="GO" id="GO:0000030">
    <property type="term" value="F:mannosyltransferase activity"/>
    <property type="evidence" value="ECO:0007669"/>
    <property type="project" value="TreeGrafter"/>
</dbReference>
<organism evidence="3 4">
    <name type="scientific">Macrostomum lignano</name>
    <dbReference type="NCBI Taxonomy" id="282301"/>
    <lineage>
        <taxon>Eukaryota</taxon>
        <taxon>Metazoa</taxon>
        <taxon>Spiralia</taxon>
        <taxon>Lophotrochozoa</taxon>
        <taxon>Platyhelminthes</taxon>
        <taxon>Rhabditophora</taxon>
        <taxon>Macrostomorpha</taxon>
        <taxon>Macrostomida</taxon>
        <taxon>Macrostomidae</taxon>
        <taxon>Macrostomum</taxon>
    </lineage>
</organism>
<dbReference type="InterPro" id="IPR029044">
    <property type="entry name" value="Nucleotide-diphossugar_trans"/>
</dbReference>
<dbReference type="WBParaSite" id="maker-unitig_8040-snap-gene-0.2-mRNA-1">
    <property type="protein sequence ID" value="maker-unitig_8040-snap-gene-0.2-mRNA-1"/>
    <property type="gene ID" value="maker-unitig_8040-snap-gene-0.2"/>
</dbReference>
<dbReference type="Pfam" id="PF04488">
    <property type="entry name" value="Gly_transf_sug"/>
    <property type="match status" value="1"/>
</dbReference>
<dbReference type="InterPro" id="IPR007577">
    <property type="entry name" value="GlycoTrfase_DXD_sugar-bd_CS"/>
</dbReference>
<sequence length="1066" mass="116922">PDASLNSGGHPCLSGALDFYEKNRYDIIYVSVHDAVLAAQFDQRAALRKSEQQLLSASSAAIKVSSPTDGETSAAAQLRKRAEANGAEQDDSAKAVTKPSAYSNAVLVVVDDLPFLHPRTGDHCAELISCGFVPGHGLQLGSVPVHRVEAVPVWPEVRLPVAAHLTGGLENKRRVPVRCQRKSMDQRTTSERLLRLRCGVKLLNSRKEPYGTSRVTGSLAMSTPNSFSMMSSSRSMYQVGPAQQWHPGGDDKRVVGLHVEVAAVLMPGNRAGGVVWRLGAQVPHRVERDVRADDVLEEVQHSLVSGNGPERGRQGGQFVKHYVGTGEVTLDGAKAVVESEALFIRQLRDFHRNVSFNSVQLLFGEEVSHQGEASSVEFVQLCPTQLARLVAFGRPLLEQLGVPLASVAWIGGAALGRMSDLPGVCESHWLALRPLEWAETGRTAALASRLPSSADTGTTSFIMSAARSACIRHEFVSLNRRDRQTTTRRHESTASRVARRLAANARLLGPSTFIVNFSPMLNSSPCSVCDISQSLAVARRLRQSQISAPMASFSCRSFSNDRVNASSSPAPTSCDSAASSIALTAGSTPSFISRALLTSLRARRCVHLASSGRLYTMLPVSKLRSLQLSDARRPSTRCPMMSLSPRNRSAWLSSSANAISSSACRDLAGSGDFSRGRTGPTRSNLARLEFTKLSFLNRQLYMMVTSWNMRLEHRSLSFPPRYSGLHDFSMSQKTPLTKPSEVASNWQNSVDSSLRSWMRLSSEPSIRCSIRRCFPVDGSANFESRFRRYTCSASARAFGAASRTSDSLSDSSSSSLRELLAEKQGKTSELTRRNNSTRMRCFHIRLIKRCLAQLVVVSLLALLLLFIARRSEADEEQRVVTSAKKPQPQPQPQPRRPPVVAILHQSGVQRADVARLFYMHRYGGVYCDLDCDCLRGFQHLLANTSLALGAMEGSLIPERENPAFVDEGQVENSFMYSQPRHPFFWELILRLNATQGDLPIMASGTYLLMTGIRSARRIGLDRTLFSGLPYLTVYPPSLFNPFSWINPQEGRASPRLSAVRAVHAAE</sequence>
<dbReference type="Proteomes" id="UP000095280">
    <property type="component" value="Unplaced"/>
</dbReference>
<dbReference type="SUPFAM" id="SSF53448">
    <property type="entry name" value="Nucleotide-diphospho-sugar transferases"/>
    <property type="match status" value="1"/>
</dbReference>
<keyword evidence="1" id="KW-0808">Transferase</keyword>
<dbReference type="AlphaFoldDB" id="A0A1I8FU02"/>
<protein>
    <submittedName>
        <fullName evidence="4">Protein kinase domain-containing protein</fullName>
    </submittedName>
</protein>
<proteinExistence type="predicted"/>
<dbReference type="PANTHER" id="PTHR32385">
    <property type="entry name" value="MANNOSYL PHOSPHORYLINOSITOL CERAMIDE SYNTHASE"/>
    <property type="match status" value="1"/>
</dbReference>
<evidence type="ECO:0000313" key="3">
    <source>
        <dbReference type="Proteomes" id="UP000095280"/>
    </source>
</evidence>
<evidence type="ECO:0000313" key="4">
    <source>
        <dbReference type="WBParaSite" id="maker-unitig_8040-snap-gene-0.2-mRNA-1"/>
    </source>
</evidence>
<name>A0A1I8FU02_9PLAT</name>
<feature type="compositionally biased region" description="Pro residues" evidence="2">
    <location>
        <begin position="887"/>
        <end position="897"/>
    </location>
</feature>
<feature type="region of interest" description="Disordered" evidence="2">
    <location>
        <begin position="878"/>
        <end position="897"/>
    </location>
</feature>
<keyword evidence="3" id="KW-1185">Reference proteome</keyword>
<dbReference type="Gene3D" id="3.90.550.20">
    <property type="match status" value="1"/>
</dbReference>
<reference evidence="4" key="1">
    <citation type="submission" date="2016-11" db="UniProtKB">
        <authorList>
            <consortium name="WormBaseParasite"/>
        </authorList>
    </citation>
    <scope>IDENTIFICATION</scope>
</reference>
<dbReference type="GO" id="GO:0016020">
    <property type="term" value="C:membrane"/>
    <property type="evidence" value="ECO:0007669"/>
    <property type="project" value="GOC"/>
</dbReference>
<evidence type="ECO:0000256" key="2">
    <source>
        <dbReference type="SAM" id="MobiDB-lite"/>
    </source>
</evidence>
<accession>A0A1I8FU02</accession>